<proteinExistence type="predicted"/>
<evidence type="ECO:0000313" key="4">
    <source>
        <dbReference type="Proteomes" id="UP001596405"/>
    </source>
</evidence>
<keyword evidence="1" id="KW-0472">Membrane</keyword>
<evidence type="ECO:0000256" key="1">
    <source>
        <dbReference type="SAM" id="Phobius"/>
    </source>
</evidence>
<feature type="chain" id="PRO_5047343694" evidence="2">
    <location>
        <begin position="23"/>
        <end position="225"/>
    </location>
</feature>
<dbReference type="RefSeq" id="WP_066618996.1">
    <property type="nucleotide sequence ID" value="NZ_JBHSYQ010000003.1"/>
</dbReference>
<reference evidence="4" key="1">
    <citation type="journal article" date="2019" name="Int. J. Syst. Evol. Microbiol.">
        <title>The Global Catalogue of Microorganisms (GCM) 10K type strain sequencing project: providing services to taxonomists for standard genome sequencing and annotation.</title>
        <authorList>
            <consortium name="The Broad Institute Genomics Platform"/>
            <consortium name="The Broad Institute Genome Sequencing Center for Infectious Disease"/>
            <person name="Wu L."/>
            <person name="Ma J."/>
        </authorList>
    </citation>
    <scope>NUCLEOTIDE SEQUENCE [LARGE SCALE GENOMIC DNA]</scope>
    <source>
        <strain evidence="4">CGMCC 4.7393</strain>
    </source>
</reference>
<comment type="caution">
    <text evidence="3">The sequence shown here is derived from an EMBL/GenBank/DDBJ whole genome shotgun (WGS) entry which is preliminary data.</text>
</comment>
<keyword evidence="4" id="KW-1185">Reference proteome</keyword>
<keyword evidence="2" id="KW-0732">Signal</keyword>
<dbReference type="EMBL" id="JBHSYQ010000003">
    <property type="protein sequence ID" value="MFC6997598.1"/>
    <property type="molecule type" value="Genomic_DNA"/>
</dbReference>
<feature type="transmembrane region" description="Helical" evidence="1">
    <location>
        <begin position="203"/>
        <end position="221"/>
    </location>
</feature>
<keyword evidence="1" id="KW-1133">Transmembrane helix</keyword>
<evidence type="ECO:0000313" key="3">
    <source>
        <dbReference type="EMBL" id="MFC6997598.1"/>
    </source>
</evidence>
<sequence length="225" mass="26074">MKQALFFFLLLYSLVCSQNVKATSCRPADENNWIPVVQDYIEKSHSIFIGEVIGKKEEFLVVKVVDVFKGNPKDTILFEPDFISGISDRKLEQWEIGIRIFYIKEILNNVYVELLINSSCGMSRDLSSLYPGVIPPDLPPPPLPSSNEKDKKRYKDYQNEYIIDLQNRKIQLVKNWINEYALLNAYRNNHLSSEPAEPDNKNYLSYLALALSIIAVFIAFFRKQR</sequence>
<keyword evidence="1" id="KW-0812">Transmembrane</keyword>
<feature type="signal peptide" evidence="2">
    <location>
        <begin position="1"/>
        <end position="22"/>
    </location>
</feature>
<name>A0ABW2DMN6_9BACT</name>
<protein>
    <submittedName>
        <fullName evidence="3">Uncharacterized protein</fullName>
    </submittedName>
</protein>
<evidence type="ECO:0000256" key="2">
    <source>
        <dbReference type="SAM" id="SignalP"/>
    </source>
</evidence>
<dbReference type="Proteomes" id="UP001596405">
    <property type="component" value="Unassembled WGS sequence"/>
</dbReference>
<accession>A0ABW2DMN6</accession>
<gene>
    <name evidence="3" type="ORF">ACFQHR_08175</name>
</gene>
<organism evidence="3 4">
    <name type="scientific">Rufibacter roseus</name>
    <dbReference type="NCBI Taxonomy" id="1567108"/>
    <lineage>
        <taxon>Bacteria</taxon>
        <taxon>Pseudomonadati</taxon>
        <taxon>Bacteroidota</taxon>
        <taxon>Cytophagia</taxon>
        <taxon>Cytophagales</taxon>
        <taxon>Hymenobacteraceae</taxon>
        <taxon>Rufibacter</taxon>
    </lineage>
</organism>